<organism evidence="3 4">
    <name type="scientific">Glutinoglossum americanum</name>
    <dbReference type="NCBI Taxonomy" id="1670608"/>
    <lineage>
        <taxon>Eukaryota</taxon>
        <taxon>Fungi</taxon>
        <taxon>Dikarya</taxon>
        <taxon>Ascomycota</taxon>
        <taxon>Pezizomycotina</taxon>
        <taxon>Geoglossomycetes</taxon>
        <taxon>Geoglossales</taxon>
        <taxon>Geoglossaceae</taxon>
        <taxon>Glutinoglossum</taxon>
    </lineage>
</organism>
<evidence type="ECO:0000313" key="4">
    <source>
        <dbReference type="Proteomes" id="UP000698800"/>
    </source>
</evidence>
<dbReference type="OrthoDB" id="20872at2759"/>
<dbReference type="Pfam" id="PF26640">
    <property type="entry name" value="DUF8212"/>
    <property type="match status" value="1"/>
</dbReference>
<gene>
    <name evidence="3" type="ORF">FGG08_005396</name>
</gene>
<feature type="domain" description="DUF8212" evidence="2">
    <location>
        <begin position="309"/>
        <end position="450"/>
    </location>
</feature>
<comment type="caution">
    <text evidence="3">The sequence shown here is derived from an EMBL/GenBank/DDBJ whole genome shotgun (WGS) entry which is preliminary data.</text>
</comment>
<reference evidence="3" key="1">
    <citation type="submission" date="2021-03" db="EMBL/GenBank/DDBJ databases">
        <title>Comparative genomics and phylogenomic investigation of the class Geoglossomycetes provide insights into ecological specialization and systematics.</title>
        <authorList>
            <person name="Melie T."/>
            <person name="Pirro S."/>
            <person name="Miller A.N."/>
            <person name="Quandt A."/>
        </authorList>
    </citation>
    <scope>NUCLEOTIDE SEQUENCE</scope>
    <source>
        <strain evidence="3">GBOQ0MN5Z8</strain>
    </source>
</reference>
<dbReference type="InterPro" id="IPR010730">
    <property type="entry name" value="HET"/>
</dbReference>
<sequence length="726" mass="81193">MAVNPLNSFATLNKEILPTMRLLHCKTFQLESHDDPTTRPPYAIFSHRWGREEVLYDDIRDQPHAVDFVVLQEYIQGLEKELNELKCHLRVAKGTGGAADSRGVRVGDGENIVGGGAIDLRLHRAKKKEGWAKIEGCCAEASRLGFTYVWIDTCCINKDSSTELSEAINSMFVWYREADLCLAYLEDYTYSSPTPYIPEPIQRGTSQWFTRGWTLQELIAPREVVFYNKYWTFIGCRTSLADIISGLTGISAKILSPRSGAHLSDFSVATRLSWAAGRKTTRGEDRSYSLLGLLGVSMPIIYGEGEEAAFFRLQTEIFRSSSDHSIFAWRGDVSQKNKKVFRDPTFSKDGHTPEPLHIHPSSSETIFERSVSLLARSPDNFKHSSNIYNVPYTPEDLVAFSSPPDGAGALQKYSHVTQAMRVQLPLEPLIITPSEPNDFQSAFLAHLACKTESGVDRVAILLEPGGPGVYRRAAVYELIFVKDTDILHSTVTLQDVYVPSPSPLLPIHQPAMHLDPAVLVRRIRVHLVASEAQKSGFMMSGSYPDLPPEEADRASLRSKVIGPTEWKFSYLTNRDSDVGFIFQGHSVGEFVANAGFVIVFRANSQSCEREDQILVFDLGDVRQLYGEADTSVQILQACRKMWFSDQRFGCVPTEKSQLLVMPLRCGKHVLINTFVEEGKGISLPDKGIRVNVIIKGGLGGIEHRSDCMGAELDRMKWDCQIEERLE</sequence>
<evidence type="ECO:0000313" key="3">
    <source>
        <dbReference type="EMBL" id="KAH0537946.1"/>
    </source>
</evidence>
<keyword evidence="4" id="KW-1185">Reference proteome</keyword>
<dbReference type="AlphaFoldDB" id="A0A9P8L1G6"/>
<accession>A0A9P8L1G6</accession>
<feature type="domain" description="Heterokaryon incompatibility" evidence="1">
    <location>
        <begin position="139"/>
        <end position="192"/>
    </location>
</feature>
<dbReference type="InterPro" id="IPR058525">
    <property type="entry name" value="DUF8212"/>
</dbReference>
<evidence type="ECO:0008006" key="5">
    <source>
        <dbReference type="Google" id="ProtNLM"/>
    </source>
</evidence>
<dbReference type="EMBL" id="JAGHQL010000127">
    <property type="protein sequence ID" value="KAH0537946.1"/>
    <property type="molecule type" value="Genomic_DNA"/>
</dbReference>
<name>A0A9P8L1G6_9PEZI</name>
<dbReference type="PANTHER" id="PTHR10622:SF10">
    <property type="entry name" value="HET DOMAIN-CONTAINING PROTEIN"/>
    <property type="match status" value="1"/>
</dbReference>
<evidence type="ECO:0000259" key="1">
    <source>
        <dbReference type="Pfam" id="PF06985"/>
    </source>
</evidence>
<evidence type="ECO:0000259" key="2">
    <source>
        <dbReference type="Pfam" id="PF26640"/>
    </source>
</evidence>
<protein>
    <recommendedName>
        <fullName evidence="5">Heterokaryon incompatibility domain-containing protein</fullName>
    </recommendedName>
</protein>
<dbReference type="Pfam" id="PF06985">
    <property type="entry name" value="HET"/>
    <property type="match status" value="1"/>
</dbReference>
<dbReference type="PANTHER" id="PTHR10622">
    <property type="entry name" value="HET DOMAIN-CONTAINING PROTEIN"/>
    <property type="match status" value="1"/>
</dbReference>
<dbReference type="Proteomes" id="UP000698800">
    <property type="component" value="Unassembled WGS sequence"/>
</dbReference>
<proteinExistence type="predicted"/>